<comment type="similarity">
    <text evidence="1">Belongs to the bacterial ribosomal protein bS21 family.</text>
</comment>
<feature type="compositionally biased region" description="Polar residues" evidence="4">
    <location>
        <begin position="118"/>
        <end position="130"/>
    </location>
</feature>
<dbReference type="PANTHER" id="PTHR41237:SF1">
    <property type="entry name" value="SMALL RIBOSOMAL SUBUNIT PROTEIN BS21M"/>
    <property type="match status" value="1"/>
</dbReference>
<keyword evidence="2" id="KW-0689">Ribosomal protein</keyword>
<feature type="compositionally biased region" description="Polar residues" evidence="4">
    <location>
        <begin position="74"/>
        <end position="83"/>
    </location>
</feature>
<protein>
    <recommendedName>
        <fullName evidence="7">Ribosomal protein S21</fullName>
    </recommendedName>
</protein>
<feature type="compositionally biased region" description="Low complexity" evidence="4">
    <location>
        <begin position="44"/>
        <end position="57"/>
    </location>
</feature>
<accession>A0AAN7D2F1</accession>
<dbReference type="Pfam" id="PF01165">
    <property type="entry name" value="Ribosomal_S21"/>
    <property type="match status" value="1"/>
</dbReference>
<feature type="region of interest" description="Disordered" evidence="4">
    <location>
        <begin position="39"/>
        <end position="143"/>
    </location>
</feature>
<evidence type="ECO:0000256" key="2">
    <source>
        <dbReference type="ARBA" id="ARBA00022980"/>
    </source>
</evidence>
<dbReference type="InterPro" id="IPR001911">
    <property type="entry name" value="Ribosomal_bS21"/>
</dbReference>
<keyword evidence="6" id="KW-1185">Reference proteome</keyword>
<comment type="caution">
    <text evidence="5">The sequence shown here is derived from an EMBL/GenBank/DDBJ whole genome shotgun (WGS) entry which is preliminary data.</text>
</comment>
<evidence type="ECO:0000256" key="4">
    <source>
        <dbReference type="SAM" id="MobiDB-lite"/>
    </source>
</evidence>
<proteinExistence type="inferred from homology"/>
<evidence type="ECO:0000256" key="3">
    <source>
        <dbReference type="ARBA" id="ARBA00023274"/>
    </source>
</evidence>
<keyword evidence="3" id="KW-0687">Ribonucleoprotein</keyword>
<reference evidence="5" key="2">
    <citation type="submission" date="2023-05" db="EMBL/GenBank/DDBJ databases">
        <authorList>
            <consortium name="Lawrence Berkeley National Laboratory"/>
            <person name="Steindorff A."/>
            <person name="Hensen N."/>
            <person name="Bonometti L."/>
            <person name="Westerberg I."/>
            <person name="Brannstrom I.O."/>
            <person name="Guillou S."/>
            <person name="Cros-Aarteil S."/>
            <person name="Calhoun S."/>
            <person name="Haridas S."/>
            <person name="Kuo A."/>
            <person name="Mondo S."/>
            <person name="Pangilinan J."/>
            <person name="Riley R."/>
            <person name="Labutti K."/>
            <person name="Andreopoulos B."/>
            <person name="Lipzen A."/>
            <person name="Chen C."/>
            <person name="Yanf M."/>
            <person name="Daum C."/>
            <person name="Ng V."/>
            <person name="Clum A."/>
            <person name="Ohm R."/>
            <person name="Martin F."/>
            <person name="Silar P."/>
            <person name="Natvig D."/>
            <person name="Lalanne C."/>
            <person name="Gautier V."/>
            <person name="Ament-Velasquez S.L."/>
            <person name="Kruys A."/>
            <person name="Hutchinson M.I."/>
            <person name="Powell A.J."/>
            <person name="Barry K."/>
            <person name="Miller A.N."/>
            <person name="Grigoriev I.V."/>
            <person name="Debuchy R."/>
            <person name="Gladieux P."/>
            <person name="Thoren M.H."/>
            <person name="Johannesson H."/>
        </authorList>
    </citation>
    <scope>NUCLEOTIDE SEQUENCE</scope>
    <source>
        <strain evidence="5">CBS 359.72</strain>
    </source>
</reference>
<dbReference type="EMBL" id="MU857606">
    <property type="protein sequence ID" value="KAK4251352.1"/>
    <property type="molecule type" value="Genomic_DNA"/>
</dbReference>
<organism evidence="5 6">
    <name type="scientific">Corynascus novoguineensis</name>
    <dbReference type="NCBI Taxonomy" id="1126955"/>
    <lineage>
        <taxon>Eukaryota</taxon>
        <taxon>Fungi</taxon>
        <taxon>Dikarya</taxon>
        <taxon>Ascomycota</taxon>
        <taxon>Pezizomycotina</taxon>
        <taxon>Sordariomycetes</taxon>
        <taxon>Sordariomycetidae</taxon>
        <taxon>Sordariales</taxon>
        <taxon>Chaetomiaceae</taxon>
        <taxon>Corynascus</taxon>
    </lineage>
</organism>
<dbReference type="GO" id="GO:0003735">
    <property type="term" value="F:structural constituent of ribosome"/>
    <property type="evidence" value="ECO:0007669"/>
    <property type="project" value="InterPro"/>
</dbReference>
<sequence>MEFRQVVSVCRSAAAATRPSLASTRLFPTGILVQRHQFTTSNKQQSEAAAAAIQQPQSEPPVNPRSPAYRVAQLQASLSQNPSTMPPRPPIRKNNMLEGSQQKSWAAPQVRDGGGSNGKSKSLFRNTNLTGRAPTGTASGDLFNLPTQIASDMERATGTNANNTSATMSTWNEDEFLPKHYDVSEPELRLRPSTGRTIHVKGNVDLARGFRLLQRAVSQNKIKADVRLTKFHERPALKRKRLKRERWQARFKNGFRATINRVMELKAQGW</sequence>
<reference evidence="5" key="1">
    <citation type="journal article" date="2023" name="Mol. Phylogenet. Evol.">
        <title>Genome-scale phylogeny and comparative genomics of the fungal order Sordariales.</title>
        <authorList>
            <person name="Hensen N."/>
            <person name="Bonometti L."/>
            <person name="Westerberg I."/>
            <person name="Brannstrom I.O."/>
            <person name="Guillou S."/>
            <person name="Cros-Aarteil S."/>
            <person name="Calhoun S."/>
            <person name="Haridas S."/>
            <person name="Kuo A."/>
            <person name="Mondo S."/>
            <person name="Pangilinan J."/>
            <person name="Riley R."/>
            <person name="LaButti K."/>
            <person name="Andreopoulos B."/>
            <person name="Lipzen A."/>
            <person name="Chen C."/>
            <person name="Yan M."/>
            <person name="Daum C."/>
            <person name="Ng V."/>
            <person name="Clum A."/>
            <person name="Steindorff A."/>
            <person name="Ohm R.A."/>
            <person name="Martin F."/>
            <person name="Silar P."/>
            <person name="Natvig D.O."/>
            <person name="Lalanne C."/>
            <person name="Gautier V."/>
            <person name="Ament-Velasquez S.L."/>
            <person name="Kruys A."/>
            <person name="Hutchinson M.I."/>
            <person name="Powell A.J."/>
            <person name="Barry K."/>
            <person name="Miller A.N."/>
            <person name="Grigoriev I.V."/>
            <person name="Debuchy R."/>
            <person name="Gladieux P."/>
            <person name="Hiltunen Thoren M."/>
            <person name="Johannesson H."/>
        </authorList>
    </citation>
    <scope>NUCLEOTIDE SEQUENCE</scope>
    <source>
        <strain evidence="5">CBS 359.72</strain>
    </source>
</reference>
<dbReference type="AlphaFoldDB" id="A0AAN7D2F1"/>
<dbReference type="Proteomes" id="UP001303647">
    <property type="component" value="Unassembled WGS sequence"/>
</dbReference>
<dbReference type="GO" id="GO:0005763">
    <property type="term" value="C:mitochondrial small ribosomal subunit"/>
    <property type="evidence" value="ECO:0007669"/>
    <property type="project" value="TreeGrafter"/>
</dbReference>
<evidence type="ECO:0000256" key="1">
    <source>
        <dbReference type="ARBA" id="ARBA00006640"/>
    </source>
</evidence>
<dbReference type="InterPro" id="IPR052837">
    <property type="entry name" value="Mitoribosomal_bS21"/>
</dbReference>
<evidence type="ECO:0000313" key="5">
    <source>
        <dbReference type="EMBL" id="KAK4251352.1"/>
    </source>
</evidence>
<evidence type="ECO:0000313" key="6">
    <source>
        <dbReference type="Proteomes" id="UP001303647"/>
    </source>
</evidence>
<dbReference type="GO" id="GO:0070124">
    <property type="term" value="P:mitochondrial translational initiation"/>
    <property type="evidence" value="ECO:0007669"/>
    <property type="project" value="TreeGrafter"/>
</dbReference>
<evidence type="ECO:0008006" key="7">
    <source>
        <dbReference type="Google" id="ProtNLM"/>
    </source>
</evidence>
<dbReference type="PANTHER" id="PTHR41237">
    <property type="entry name" value="37S RIBOSOMAL PROTEIN MRP21, MITOCHONDRIAL"/>
    <property type="match status" value="1"/>
</dbReference>
<gene>
    <name evidence="5" type="ORF">C7999DRAFT_28081</name>
</gene>
<name>A0AAN7D2F1_9PEZI</name>